<dbReference type="SMART" id="SM00278">
    <property type="entry name" value="HhH1"/>
    <property type="match status" value="2"/>
</dbReference>
<comment type="caution">
    <text evidence="3">The sequence shown here is derived from an EMBL/GenBank/DDBJ whole genome shotgun (WGS) entry which is preliminary data.</text>
</comment>
<keyword evidence="1" id="KW-0472">Membrane</keyword>
<accession>A0ABU6KCE2</accession>
<dbReference type="Pfam" id="PF10531">
    <property type="entry name" value="SLBB"/>
    <property type="match status" value="1"/>
</dbReference>
<reference evidence="3 4" key="1">
    <citation type="journal article" date="2024" name="Int. J. Syst. Evol. Microbiol.">
        <title>Virgibacillus tibetensis sp. nov., isolated from salt lake on the Tibetan Plateau of China.</title>
        <authorList>
            <person name="Phurbu D."/>
            <person name="Liu Z.-X."/>
            <person name="Wang R."/>
            <person name="Zheng Y.-Y."/>
            <person name="Liu H.-C."/>
            <person name="Zhou Y.-G."/>
            <person name="Yu Y.-J."/>
            <person name="Li A.-H."/>
        </authorList>
    </citation>
    <scope>NUCLEOTIDE SEQUENCE [LARGE SCALE GENOMIC DNA]</scope>
    <source>
        <strain evidence="3 4">C22-A2</strain>
    </source>
</reference>
<evidence type="ECO:0000259" key="2">
    <source>
        <dbReference type="SMART" id="SM00278"/>
    </source>
</evidence>
<dbReference type="NCBIfam" id="TIGR00426">
    <property type="entry name" value="competence protein ComEA helix-hairpin-helix repeat region"/>
    <property type="match status" value="1"/>
</dbReference>
<dbReference type="InterPro" id="IPR004509">
    <property type="entry name" value="Competence_ComEA_HhH"/>
</dbReference>
<feature type="domain" description="Helix-hairpin-helix DNA-binding motif class 1" evidence="2">
    <location>
        <begin position="174"/>
        <end position="193"/>
    </location>
</feature>
<dbReference type="InterPro" id="IPR019554">
    <property type="entry name" value="Soluble_ligand-bd"/>
</dbReference>
<protein>
    <submittedName>
        <fullName evidence="3">Helix-hairpin-helix domain-containing protein</fullName>
    </submittedName>
</protein>
<feature type="transmembrane region" description="Helical" evidence="1">
    <location>
        <begin position="9"/>
        <end position="25"/>
    </location>
</feature>
<feature type="domain" description="Helix-hairpin-helix DNA-binding motif class 1" evidence="2">
    <location>
        <begin position="144"/>
        <end position="163"/>
    </location>
</feature>
<sequence>MFELIKKNMFFIIVTILIIVFLIVTKEDDADVHGSDFHTVSSIPVEMTEDIKLDQEEINVVVDIKGEVKTPGVYQVEIDFRVNDVIQIAGGFTEDADESQVNLAQKVQDEMIILIPKKGETEELNNSPNNNGSAKLRLNYATQEELEGLNGIGPSKAQAIIQYREENGLFRTIEDLLKVSGIGQKTLENIRDSIQLP</sequence>
<dbReference type="RefSeq" id="WP_327605763.1">
    <property type="nucleotide sequence ID" value="NZ_JARZFX010000001.1"/>
</dbReference>
<keyword evidence="1" id="KW-1133">Transmembrane helix</keyword>
<dbReference type="EMBL" id="JARZFX010000001">
    <property type="protein sequence ID" value="MEC5422192.1"/>
    <property type="molecule type" value="Genomic_DNA"/>
</dbReference>
<gene>
    <name evidence="3" type="ORF">QGM71_01625</name>
</gene>
<evidence type="ECO:0000256" key="1">
    <source>
        <dbReference type="SAM" id="Phobius"/>
    </source>
</evidence>
<organism evidence="3 4">
    <name type="scientific">Virgibacillus tibetensis</name>
    <dbReference type="NCBI Taxonomy" id="3042313"/>
    <lineage>
        <taxon>Bacteria</taxon>
        <taxon>Bacillati</taxon>
        <taxon>Bacillota</taxon>
        <taxon>Bacilli</taxon>
        <taxon>Bacillales</taxon>
        <taxon>Bacillaceae</taxon>
        <taxon>Virgibacillus</taxon>
    </lineage>
</organism>
<dbReference type="PANTHER" id="PTHR21180">
    <property type="entry name" value="ENDONUCLEASE/EXONUCLEASE/PHOSPHATASE FAMILY DOMAIN-CONTAINING PROTEIN 1"/>
    <property type="match status" value="1"/>
</dbReference>
<dbReference type="Gene3D" id="1.10.150.280">
    <property type="entry name" value="AF1531-like domain"/>
    <property type="match status" value="1"/>
</dbReference>
<dbReference type="PANTHER" id="PTHR21180:SF32">
    <property type="entry name" value="ENDONUCLEASE_EXONUCLEASE_PHOSPHATASE FAMILY DOMAIN-CONTAINING PROTEIN 1"/>
    <property type="match status" value="1"/>
</dbReference>
<dbReference type="InterPro" id="IPR003583">
    <property type="entry name" value="Hlx-hairpin-Hlx_DNA-bd_motif"/>
</dbReference>
<proteinExistence type="predicted"/>
<dbReference type="InterPro" id="IPR051675">
    <property type="entry name" value="Endo/Exo/Phosphatase_dom_1"/>
</dbReference>
<evidence type="ECO:0000313" key="3">
    <source>
        <dbReference type="EMBL" id="MEC5422192.1"/>
    </source>
</evidence>
<dbReference type="Pfam" id="PF12836">
    <property type="entry name" value="HHH_3"/>
    <property type="match status" value="1"/>
</dbReference>
<name>A0ABU6KCE2_9BACI</name>
<dbReference type="Proteomes" id="UP001335737">
    <property type="component" value="Unassembled WGS sequence"/>
</dbReference>
<keyword evidence="1" id="KW-0812">Transmembrane</keyword>
<keyword evidence="4" id="KW-1185">Reference proteome</keyword>
<dbReference type="InterPro" id="IPR010994">
    <property type="entry name" value="RuvA_2-like"/>
</dbReference>
<evidence type="ECO:0000313" key="4">
    <source>
        <dbReference type="Proteomes" id="UP001335737"/>
    </source>
</evidence>
<dbReference type="Gene3D" id="3.10.20.600">
    <property type="match status" value="1"/>
</dbReference>
<dbReference type="SUPFAM" id="SSF47781">
    <property type="entry name" value="RuvA domain 2-like"/>
    <property type="match status" value="1"/>
</dbReference>